<dbReference type="NCBIfam" id="TIGR00756">
    <property type="entry name" value="PPR"/>
    <property type="match status" value="3"/>
</dbReference>
<dbReference type="PaxDb" id="4097-A0A1S3XBL2"/>
<dbReference type="Pfam" id="PF13041">
    <property type="entry name" value="PPR_2"/>
    <property type="match status" value="4"/>
</dbReference>
<dbReference type="PROSITE" id="PS51375">
    <property type="entry name" value="PPR"/>
    <property type="match status" value="4"/>
</dbReference>
<dbReference type="InterPro" id="IPR046960">
    <property type="entry name" value="PPR_At4g14850-like_plant"/>
</dbReference>
<dbReference type="InterPro" id="IPR002885">
    <property type="entry name" value="PPR_rpt"/>
</dbReference>
<keyword evidence="2" id="KW-0677">Repeat</keyword>
<dbReference type="STRING" id="4097.A0A1S3XBL2"/>
<accession>A0A1S3XBL2</accession>
<evidence type="ECO:0000313" key="4">
    <source>
        <dbReference type="RefSeq" id="XP_016437214.2"/>
    </source>
</evidence>
<comment type="similarity">
    <text evidence="1">Belongs to the PPR family. PCMP-H subfamily.</text>
</comment>
<dbReference type="OMA" id="RKNNTEP"/>
<name>A0A1S3XBL2_TOBAC</name>
<dbReference type="Pfam" id="PF14432">
    <property type="entry name" value="DYW_deaminase"/>
    <property type="match status" value="1"/>
</dbReference>
<dbReference type="SUPFAM" id="SSF48452">
    <property type="entry name" value="TPR-like"/>
    <property type="match status" value="1"/>
</dbReference>
<dbReference type="InterPro" id="IPR011990">
    <property type="entry name" value="TPR-like_helical_dom_sf"/>
</dbReference>
<evidence type="ECO:0000313" key="3">
    <source>
        <dbReference type="Proteomes" id="UP000790787"/>
    </source>
</evidence>
<gene>
    <name evidence="4" type="primary">LOC107763256</name>
</gene>
<dbReference type="PANTHER" id="PTHR24015">
    <property type="entry name" value="OS07G0578800 PROTEIN-RELATED"/>
    <property type="match status" value="1"/>
</dbReference>
<dbReference type="FunFam" id="1.25.40.10:FF:001093">
    <property type="entry name" value="Pentatricopeptide repeat-containing protein At2g34400"/>
    <property type="match status" value="1"/>
</dbReference>
<dbReference type="GeneID" id="107763256"/>
<dbReference type="RefSeq" id="XP_016437214.1">
    <property type="nucleotide sequence ID" value="XM_016581728.1"/>
</dbReference>
<dbReference type="Pfam" id="PF20431">
    <property type="entry name" value="E_motif"/>
    <property type="match status" value="1"/>
</dbReference>
<dbReference type="SMR" id="A0A1S3XBL2"/>
<dbReference type="InterPro" id="IPR032867">
    <property type="entry name" value="DYW_dom"/>
</dbReference>
<dbReference type="Proteomes" id="UP000790787">
    <property type="component" value="Chromosome 17"/>
</dbReference>
<dbReference type="Gene3D" id="1.25.40.10">
    <property type="entry name" value="Tetratricopeptide repeat domain"/>
    <property type="match status" value="4"/>
</dbReference>
<dbReference type="Pfam" id="PF01535">
    <property type="entry name" value="PPR"/>
    <property type="match status" value="4"/>
</dbReference>
<evidence type="ECO:0000256" key="1">
    <source>
        <dbReference type="ARBA" id="ARBA00006643"/>
    </source>
</evidence>
<evidence type="ECO:0000256" key="2">
    <source>
        <dbReference type="ARBA" id="ARBA00022737"/>
    </source>
</evidence>
<protein>
    <submittedName>
        <fullName evidence="4">Pentatricopeptide repeat-containing protein At5g52630</fullName>
    </submittedName>
</protein>
<dbReference type="PANTHER" id="PTHR24015:SF1713">
    <property type="entry name" value="REPEAT SUPERFAMILY PROTEIN, PUTATIVE-RELATED"/>
    <property type="match status" value="1"/>
</dbReference>
<keyword evidence="3" id="KW-1185">Reference proteome</keyword>
<organism evidence="3 4">
    <name type="scientific">Nicotiana tabacum</name>
    <name type="common">Common tobacco</name>
    <dbReference type="NCBI Taxonomy" id="4097"/>
    <lineage>
        <taxon>Eukaryota</taxon>
        <taxon>Viridiplantae</taxon>
        <taxon>Streptophyta</taxon>
        <taxon>Embryophyta</taxon>
        <taxon>Tracheophyta</taxon>
        <taxon>Spermatophyta</taxon>
        <taxon>Magnoliopsida</taxon>
        <taxon>eudicotyledons</taxon>
        <taxon>Gunneridae</taxon>
        <taxon>Pentapetalae</taxon>
        <taxon>asterids</taxon>
        <taxon>lamiids</taxon>
        <taxon>Solanales</taxon>
        <taxon>Solanaceae</taxon>
        <taxon>Nicotianoideae</taxon>
        <taxon>Nicotianeae</taxon>
        <taxon>Nicotiana</taxon>
    </lineage>
</organism>
<dbReference type="GO" id="GO:0003723">
    <property type="term" value="F:RNA binding"/>
    <property type="evidence" value="ECO:0000318"/>
    <property type="project" value="GO_Central"/>
</dbReference>
<dbReference type="OrthoDB" id="750109at2759"/>
<dbReference type="GO" id="GO:0008270">
    <property type="term" value="F:zinc ion binding"/>
    <property type="evidence" value="ECO:0007669"/>
    <property type="project" value="InterPro"/>
</dbReference>
<dbReference type="GO" id="GO:0009451">
    <property type="term" value="P:RNA modification"/>
    <property type="evidence" value="ECO:0000318"/>
    <property type="project" value="GO_Central"/>
</dbReference>
<dbReference type="InterPro" id="IPR046848">
    <property type="entry name" value="E_motif"/>
</dbReference>
<reference evidence="3" key="1">
    <citation type="journal article" date="2014" name="Nat. Commun.">
        <title>The tobacco genome sequence and its comparison with those of tomato and potato.</title>
        <authorList>
            <person name="Sierro N."/>
            <person name="Battey J.N."/>
            <person name="Ouadi S."/>
            <person name="Bakaher N."/>
            <person name="Bovet L."/>
            <person name="Willig A."/>
            <person name="Goepfert S."/>
            <person name="Peitsch M.C."/>
            <person name="Ivanov N.V."/>
        </authorList>
    </citation>
    <scope>NUCLEOTIDE SEQUENCE [LARGE SCALE GENOMIC DNA]</scope>
</reference>
<dbReference type="KEGG" id="nta:107763256"/>
<reference evidence="4" key="2">
    <citation type="submission" date="2025-08" db="UniProtKB">
        <authorList>
            <consortium name="RefSeq"/>
        </authorList>
    </citation>
    <scope>IDENTIFICATION</scope>
    <source>
        <tissue evidence="4">Leaf</tissue>
    </source>
</reference>
<sequence length="772" mass="86176">MSSSTFCSMPFTLNGNLKLVQWRNVIYSSNNLVAYQPLKLATARKLLDEIAKRTRSSVADLHIAGCAEGGNFGNSNAIDDLFGESVMDCASNHMDEQYIIDQLRYCSSEGILELGELYHALTIKTGIWFNKFVATALVNMYAKCGQIDNGKMIFDRMSCIDVALCNSMVCGYVSNGMLSEAFAFFIEMGNLDIVPNHYTYSILLSACGASTAVKEGKQLHAQIVKLKLMLLTAVANSALTMYSKFGMIEEAENLFQGLANRNLISWTAFISGLYHQKAFNKALTQFCLMRKNNTEPNEYTFSVALSCAASIECHDYGCALHAQVIKHGMISMVFVGTAIIDMYSKCAELSGARKQLEEMGRIASCATWNAVITGLVRNDEVAAALEVFHKMLNNDIACDEYTFSATLKACSLLPSLAICRQVHSRVVKGKFGTNLHVASSLIETYAQCGNLEDAEKAFCLTSTPDVVTFNAMIGAYSQYGYPTKAIFLFEKMVEKRILPTSFTFLAVISACSHCGLVQQGRELFESMTRDYGILPEEKHYSCMVDLLSRSGQLENALEFINKLTNEPSAPIWRPFLAGCRFHGFLEMAELAASKILEHDLGDASVYVTLSNMYVEAGKISDALKQRALMKSKSIQKEPGCSWLEVNAKVHRFFSGDRRHIDTPKVYYKLENLMQKIQTDCYNLAKTSILNPELGQVTEEKCLFHSERLAVCFGLLNLPKGTTIRVFKNIRICLDCHTTMKHISKITNRDIIIRDNYRFHHFKHGCCSCGDFW</sequence>
<dbReference type="AlphaFoldDB" id="A0A1S3XBL2"/>
<dbReference type="RefSeq" id="XP_016437214.2">
    <property type="nucleotide sequence ID" value="XM_016581728.2"/>
</dbReference>
<proteinExistence type="inferred from homology"/>